<organism evidence="1 2">
    <name type="scientific">Aspergillus versicolor CBS 583.65</name>
    <dbReference type="NCBI Taxonomy" id="1036611"/>
    <lineage>
        <taxon>Eukaryota</taxon>
        <taxon>Fungi</taxon>
        <taxon>Dikarya</taxon>
        <taxon>Ascomycota</taxon>
        <taxon>Pezizomycotina</taxon>
        <taxon>Eurotiomycetes</taxon>
        <taxon>Eurotiomycetidae</taxon>
        <taxon>Eurotiales</taxon>
        <taxon>Aspergillaceae</taxon>
        <taxon>Aspergillus</taxon>
        <taxon>Aspergillus subgen. Nidulantes</taxon>
    </lineage>
</organism>
<dbReference type="RefSeq" id="XP_040662831.1">
    <property type="nucleotide sequence ID" value="XM_040809620.1"/>
</dbReference>
<dbReference type="EMBL" id="KV878125">
    <property type="protein sequence ID" value="OJI97068.1"/>
    <property type="molecule type" value="Genomic_DNA"/>
</dbReference>
<gene>
    <name evidence="1" type="ORF">ASPVEDRAFT_24042</name>
</gene>
<dbReference type="GeneID" id="63725131"/>
<dbReference type="VEuPathDB" id="FungiDB:ASPVEDRAFT_24042"/>
<dbReference type="AlphaFoldDB" id="A0A1L9P6E0"/>
<evidence type="ECO:0000313" key="2">
    <source>
        <dbReference type="Proteomes" id="UP000184073"/>
    </source>
</evidence>
<proteinExistence type="predicted"/>
<dbReference type="InterPro" id="IPR021848">
    <property type="entry name" value="HODM_asu-like"/>
</dbReference>
<dbReference type="OrthoDB" id="5043642at2759"/>
<protein>
    <recommendedName>
        <fullName evidence="3">DUF3445 domain-containing protein</fullName>
    </recommendedName>
</protein>
<evidence type="ECO:0008006" key="3">
    <source>
        <dbReference type="Google" id="ProtNLM"/>
    </source>
</evidence>
<name>A0A1L9P6E0_ASPVE</name>
<reference evidence="2" key="1">
    <citation type="journal article" date="2017" name="Genome Biol.">
        <title>Comparative genomics reveals high biological diversity and specific adaptations in the industrially and medically important fungal genus Aspergillus.</title>
        <authorList>
            <person name="de Vries R.P."/>
            <person name="Riley R."/>
            <person name="Wiebenga A."/>
            <person name="Aguilar-Osorio G."/>
            <person name="Amillis S."/>
            <person name="Uchima C.A."/>
            <person name="Anderluh G."/>
            <person name="Asadollahi M."/>
            <person name="Askin M."/>
            <person name="Barry K."/>
            <person name="Battaglia E."/>
            <person name="Bayram O."/>
            <person name="Benocci T."/>
            <person name="Braus-Stromeyer S.A."/>
            <person name="Caldana C."/>
            <person name="Canovas D."/>
            <person name="Cerqueira G.C."/>
            <person name="Chen F."/>
            <person name="Chen W."/>
            <person name="Choi C."/>
            <person name="Clum A."/>
            <person name="Dos Santos R.A."/>
            <person name="Damasio A.R."/>
            <person name="Diallinas G."/>
            <person name="Emri T."/>
            <person name="Fekete E."/>
            <person name="Flipphi M."/>
            <person name="Freyberg S."/>
            <person name="Gallo A."/>
            <person name="Gournas C."/>
            <person name="Habgood R."/>
            <person name="Hainaut M."/>
            <person name="Harispe M.L."/>
            <person name="Henrissat B."/>
            <person name="Hilden K.S."/>
            <person name="Hope R."/>
            <person name="Hossain A."/>
            <person name="Karabika E."/>
            <person name="Karaffa L."/>
            <person name="Karanyi Z."/>
            <person name="Krasevec N."/>
            <person name="Kuo A."/>
            <person name="Kusch H."/>
            <person name="LaButti K."/>
            <person name="Lagendijk E.L."/>
            <person name="Lapidus A."/>
            <person name="Levasseur A."/>
            <person name="Lindquist E."/>
            <person name="Lipzen A."/>
            <person name="Logrieco A.F."/>
            <person name="MacCabe A."/>
            <person name="Maekelae M.R."/>
            <person name="Malavazi I."/>
            <person name="Melin P."/>
            <person name="Meyer V."/>
            <person name="Mielnichuk N."/>
            <person name="Miskei M."/>
            <person name="Molnar A.P."/>
            <person name="Mule G."/>
            <person name="Ngan C.Y."/>
            <person name="Orejas M."/>
            <person name="Orosz E."/>
            <person name="Ouedraogo J.P."/>
            <person name="Overkamp K.M."/>
            <person name="Park H.-S."/>
            <person name="Perrone G."/>
            <person name="Piumi F."/>
            <person name="Punt P.J."/>
            <person name="Ram A.F."/>
            <person name="Ramon A."/>
            <person name="Rauscher S."/>
            <person name="Record E."/>
            <person name="Riano-Pachon D.M."/>
            <person name="Robert V."/>
            <person name="Roehrig J."/>
            <person name="Ruller R."/>
            <person name="Salamov A."/>
            <person name="Salih N.S."/>
            <person name="Samson R.A."/>
            <person name="Sandor E."/>
            <person name="Sanguinetti M."/>
            <person name="Schuetze T."/>
            <person name="Sepcic K."/>
            <person name="Shelest E."/>
            <person name="Sherlock G."/>
            <person name="Sophianopoulou V."/>
            <person name="Squina F.M."/>
            <person name="Sun H."/>
            <person name="Susca A."/>
            <person name="Todd R.B."/>
            <person name="Tsang A."/>
            <person name="Unkles S.E."/>
            <person name="van de Wiele N."/>
            <person name="van Rossen-Uffink D."/>
            <person name="Oliveira J.V."/>
            <person name="Vesth T.C."/>
            <person name="Visser J."/>
            <person name="Yu J.-H."/>
            <person name="Zhou M."/>
            <person name="Andersen M.R."/>
            <person name="Archer D.B."/>
            <person name="Baker S.E."/>
            <person name="Benoit I."/>
            <person name="Brakhage A.A."/>
            <person name="Braus G.H."/>
            <person name="Fischer R."/>
            <person name="Frisvad J.C."/>
            <person name="Goldman G.H."/>
            <person name="Houbraken J."/>
            <person name="Oakley B."/>
            <person name="Pocsi I."/>
            <person name="Scazzocchio C."/>
            <person name="Seiboth B."/>
            <person name="vanKuyk P.A."/>
            <person name="Wortman J."/>
            <person name="Dyer P.S."/>
            <person name="Grigoriev I.V."/>
        </authorList>
    </citation>
    <scope>NUCLEOTIDE SEQUENCE [LARGE SCALE GENOMIC DNA]</scope>
    <source>
        <strain evidence="2">CBS 583.65</strain>
    </source>
</reference>
<dbReference type="Proteomes" id="UP000184073">
    <property type="component" value="Unassembled WGS sequence"/>
</dbReference>
<dbReference type="Pfam" id="PF11927">
    <property type="entry name" value="HODM_asu-like"/>
    <property type="match status" value="1"/>
</dbReference>
<accession>A0A1L9P6E0</accession>
<dbReference type="STRING" id="1036611.A0A1L9P6E0"/>
<evidence type="ECO:0000313" key="1">
    <source>
        <dbReference type="EMBL" id="OJI97068.1"/>
    </source>
</evidence>
<sequence length="377" mass="43828">MNLLATIGLAILLLTFIALKIRKDLPSWLATAKRIVQRTDCDDIKRMAPYPAQPIKGRDRYRVMMDIRKLDVENWLTLDKNYMDEHVVRGELLANEKEKVLQCLPESYEACLEALEEVVEFLTQRFANMFDMKKNGEETTVYNKVTGETFVFGGDRSGQMDPLEIAVRLTMEDLSILMKNADGEYYLLVPKILHKNHQANLIYRAASASLFPVGWTVAERIGWTISQLHNPVPLWHQQVSNSVSKFLCRLTPESPMERSNYFVEVKRPDEKLFDILYRPTTLSEDNPDPSPRDLVIRRERQTFRRLPRTGTIVFGVKTFLTTLDELPMQELENLVREVKSWPEHVGEYKGREIWGAKALEFCEKKRQQQNESEKMDV</sequence>
<keyword evidence="2" id="KW-1185">Reference proteome</keyword>